<keyword evidence="1" id="KW-0547">Nucleotide-binding</keyword>
<comment type="caution">
    <text evidence="5">The sequence shown here is derived from an EMBL/GenBank/DDBJ whole genome shotgun (WGS) entry which is preliminary data.</text>
</comment>
<evidence type="ECO:0000259" key="4">
    <source>
        <dbReference type="Pfam" id="PF00501"/>
    </source>
</evidence>
<dbReference type="InterPro" id="IPR042099">
    <property type="entry name" value="ANL_N_sf"/>
</dbReference>
<dbReference type="PANTHER" id="PTHR43272">
    <property type="entry name" value="LONG-CHAIN-FATTY-ACID--COA LIGASE"/>
    <property type="match status" value="1"/>
</dbReference>
<dbReference type="Proteomes" id="UP001211065">
    <property type="component" value="Unassembled WGS sequence"/>
</dbReference>
<dbReference type="PROSITE" id="PS00455">
    <property type="entry name" value="AMP_BINDING"/>
    <property type="match status" value="1"/>
</dbReference>
<proteinExistence type="predicted"/>
<dbReference type="GO" id="GO:0016020">
    <property type="term" value="C:membrane"/>
    <property type="evidence" value="ECO:0007669"/>
    <property type="project" value="TreeGrafter"/>
</dbReference>
<feature type="domain" description="AMP-dependent synthetase/ligase" evidence="4">
    <location>
        <begin position="100"/>
        <end position="520"/>
    </location>
</feature>
<dbReference type="AlphaFoldDB" id="A0AAD5XZ57"/>
<organism evidence="5 6">
    <name type="scientific">Clydaea vesicula</name>
    <dbReference type="NCBI Taxonomy" id="447962"/>
    <lineage>
        <taxon>Eukaryota</taxon>
        <taxon>Fungi</taxon>
        <taxon>Fungi incertae sedis</taxon>
        <taxon>Chytridiomycota</taxon>
        <taxon>Chytridiomycota incertae sedis</taxon>
        <taxon>Chytridiomycetes</taxon>
        <taxon>Lobulomycetales</taxon>
        <taxon>Lobulomycetaceae</taxon>
        <taxon>Clydaea</taxon>
    </lineage>
</organism>
<evidence type="ECO:0000313" key="6">
    <source>
        <dbReference type="Proteomes" id="UP001211065"/>
    </source>
</evidence>
<dbReference type="Gene3D" id="3.40.50.12780">
    <property type="entry name" value="N-terminal domain of ligase-like"/>
    <property type="match status" value="1"/>
</dbReference>
<protein>
    <submittedName>
        <fullName evidence="5">Long-chain-fatty-acid--CoA ligase 5</fullName>
    </submittedName>
</protein>
<dbReference type="SUPFAM" id="SSF56801">
    <property type="entry name" value="Acetyl-CoA synthetase-like"/>
    <property type="match status" value="1"/>
</dbReference>
<sequence length="662" mass="73029">MMEFDTTSVALSAFICLSVIYLTVSSKEPDISPHTLVRQATVSPTRNKGESAIYRHPSTPFGTPLTASPDGDCKTVYDLFQKGLKISPNGRYLGTRVNDGPYVWQTYTKVSERIKNIGSGLVKKFNLKKDAMIGIFFKNTADWILLDHSSAHYSLITVPMYDTFDQDALSFIVNHTETTVVAVSLANLEKVFSIAGSSPNLKNIVLVDVEKVSTEISQRANAVNVNVYTLNEIETFGKENPQPVSPPASFDIFTICYTSGTTGNPKGVMITHKNVCSAIAGVLLRFPKDKPLCSTDVHLSYLPLSHMFERNVSLAMTFVGGEIGFSRGDILKLFDDIVELRPTVFPSVPRLLSRLYDKVMLGISTAGPVKKFLFNKAFNSKKALLEQGIVTRDTVWDKLVFSKIQARLGGRVRLMVMLNRTMEQHQLITGAAPISAEIITFLRIAIGVNVFEGYGQTETTAAGTLTNWGDYAFPMGSHVGVPFSSTEVKLIDVPSMNYYAEDTPNPRGEICFRGNLNMKGGDIGEVLPNGTLKIVDRVKNIFKLSQGEYVAPEKVEMKIKTPQVLQCFVYGDSLKSCVVAVVVPDPETIVAWAKEKGHTTSNVTEFCKNAELKKLLLKEITETGVQNGLHKFEIPRLIHLHADPFSVENEKSSKRTLSTAVK</sequence>
<dbReference type="InterPro" id="IPR000873">
    <property type="entry name" value="AMP-dep_synth/lig_dom"/>
</dbReference>
<dbReference type="GO" id="GO:0005524">
    <property type="term" value="F:ATP binding"/>
    <property type="evidence" value="ECO:0007669"/>
    <property type="project" value="UniProtKB-KW"/>
</dbReference>
<dbReference type="GO" id="GO:0004467">
    <property type="term" value="F:long-chain fatty acid-CoA ligase activity"/>
    <property type="evidence" value="ECO:0007669"/>
    <property type="project" value="TreeGrafter"/>
</dbReference>
<dbReference type="GO" id="GO:0005783">
    <property type="term" value="C:endoplasmic reticulum"/>
    <property type="evidence" value="ECO:0007669"/>
    <property type="project" value="TreeGrafter"/>
</dbReference>
<evidence type="ECO:0000256" key="3">
    <source>
        <dbReference type="SAM" id="SignalP"/>
    </source>
</evidence>
<feature type="signal peptide" evidence="3">
    <location>
        <begin position="1"/>
        <end position="26"/>
    </location>
</feature>
<evidence type="ECO:0000256" key="2">
    <source>
        <dbReference type="ARBA" id="ARBA00022840"/>
    </source>
</evidence>
<keyword evidence="6" id="KW-1185">Reference proteome</keyword>
<dbReference type="InterPro" id="IPR020845">
    <property type="entry name" value="AMP-binding_CS"/>
</dbReference>
<dbReference type="PANTHER" id="PTHR43272:SF33">
    <property type="entry name" value="AMP-BINDING DOMAIN-CONTAINING PROTEIN-RELATED"/>
    <property type="match status" value="1"/>
</dbReference>
<keyword evidence="3" id="KW-0732">Signal</keyword>
<evidence type="ECO:0000256" key="1">
    <source>
        <dbReference type="ARBA" id="ARBA00022741"/>
    </source>
</evidence>
<dbReference type="EMBL" id="JADGJW010000010">
    <property type="protein sequence ID" value="KAJ3227823.1"/>
    <property type="molecule type" value="Genomic_DNA"/>
</dbReference>
<gene>
    <name evidence="5" type="primary">ACSL5</name>
    <name evidence="5" type="ORF">HK099_000077</name>
</gene>
<accession>A0AAD5XZ57</accession>
<reference evidence="5" key="1">
    <citation type="submission" date="2020-05" db="EMBL/GenBank/DDBJ databases">
        <title>Phylogenomic resolution of chytrid fungi.</title>
        <authorList>
            <person name="Stajich J.E."/>
            <person name="Amses K."/>
            <person name="Simmons R."/>
            <person name="Seto K."/>
            <person name="Myers J."/>
            <person name="Bonds A."/>
            <person name="Quandt C.A."/>
            <person name="Barry K."/>
            <person name="Liu P."/>
            <person name="Grigoriev I."/>
            <person name="Longcore J.E."/>
            <person name="James T.Y."/>
        </authorList>
    </citation>
    <scope>NUCLEOTIDE SEQUENCE</scope>
    <source>
        <strain evidence="5">JEL0476</strain>
    </source>
</reference>
<dbReference type="Pfam" id="PF00501">
    <property type="entry name" value="AMP-binding"/>
    <property type="match status" value="1"/>
</dbReference>
<keyword evidence="2" id="KW-0067">ATP-binding</keyword>
<evidence type="ECO:0000313" key="5">
    <source>
        <dbReference type="EMBL" id="KAJ3227823.1"/>
    </source>
</evidence>
<keyword evidence="5" id="KW-0436">Ligase</keyword>
<feature type="chain" id="PRO_5041924357" evidence="3">
    <location>
        <begin position="27"/>
        <end position="662"/>
    </location>
</feature>
<name>A0AAD5XZ57_9FUNG</name>